<evidence type="ECO:0000313" key="1">
    <source>
        <dbReference type="EMBL" id="CAB4285992.1"/>
    </source>
</evidence>
<gene>
    <name evidence="1" type="ORF">CURHAP_LOCUS42385</name>
</gene>
<organism evidence="1 2">
    <name type="scientific">Prunus armeniaca</name>
    <name type="common">Apricot</name>
    <name type="synonym">Armeniaca vulgaris</name>
    <dbReference type="NCBI Taxonomy" id="36596"/>
    <lineage>
        <taxon>Eukaryota</taxon>
        <taxon>Viridiplantae</taxon>
        <taxon>Streptophyta</taxon>
        <taxon>Embryophyta</taxon>
        <taxon>Tracheophyta</taxon>
        <taxon>Spermatophyta</taxon>
        <taxon>Magnoliopsida</taxon>
        <taxon>eudicotyledons</taxon>
        <taxon>Gunneridae</taxon>
        <taxon>Pentapetalae</taxon>
        <taxon>rosids</taxon>
        <taxon>fabids</taxon>
        <taxon>Rosales</taxon>
        <taxon>Rosaceae</taxon>
        <taxon>Amygdaloideae</taxon>
        <taxon>Amygdaleae</taxon>
        <taxon>Prunus</taxon>
    </lineage>
</organism>
<accession>A0A6J5VCS2</accession>
<reference evidence="1 2" key="1">
    <citation type="submission" date="2020-05" db="EMBL/GenBank/DDBJ databases">
        <authorList>
            <person name="Campoy J."/>
            <person name="Schneeberger K."/>
            <person name="Spophaly S."/>
        </authorList>
    </citation>
    <scope>NUCLEOTIDE SEQUENCE [LARGE SCALE GENOMIC DNA]</scope>
    <source>
        <strain evidence="1">PruArmRojPasFocal</strain>
    </source>
</reference>
<dbReference type="Proteomes" id="UP000507222">
    <property type="component" value="Unassembled WGS sequence"/>
</dbReference>
<name>A0A6J5VCS2_PRUAR</name>
<dbReference type="AlphaFoldDB" id="A0A6J5VCS2"/>
<protein>
    <submittedName>
        <fullName evidence="1">Uncharacterized protein</fullName>
    </submittedName>
</protein>
<evidence type="ECO:0000313" key="2">
    <source>
        <dbReference type="Proteomes" id="UP000507222"/>
    </source>
</evidence>
<sequence length="67" mass="7922">MTDFPFVRMVPFSDLVRAEEPRPLLEGMVSSYEASSRFPKGHKYDRCLSFRKWRAHWKVESTARDDA</sequence>
<dbReference type="EMBL" id="CAEKDK010000007">
    <property type="protein sequence ID" value="CAB4285992.1"/>
    <property type="molecule type" value="Genomic_DNA"/>
</dbReference>
<proteinExistence type="predicted"/>